<dbReference type="GO" id="GO:0071949">
    <property type="term" value="F:FAD binding"/>
    <property type="evidence" value="ECO:0007669"/>
    <property type="project" value="InterPro"/>
</dbReference>
<sequence>MQTQVGIIGAGPAGLLLSHLLALHGINSVVLESRSREYVENRVRAGVLEQRTVDLLIQAGLGTRLQQEGMQHHGIELRFSNKAHRINFNELTDGKGITIYGQQEVVKDLISTRLAAGGEIQFNVSAVCLQKIDSENPSIEYTADGVNQNLECDFIAGCDGFHGISRSSIPTNKISSFDRTYPFAWLGVLVNAPPSSDVLIYANSPDGFALHSMRSPTVTRNYIQCSLDDNLDGWPDDRVWQALHSRLETIEGWTLIEGEITEKSITPMRSYVCETMRHGRLFLAGDAAHIVPPTGAKGMNLALSDVSYLSEAINAWYLAGSEEKLINYADNCLRHVWRGEHFSWHMTSLLHKFPSDNQFQARLQIAELEFLSQSNSASTALAENYVGYKFN</sequence>
<dbReference type="GO" id="GO:0018659">
    <property type="term" value="F:4-hydroxybenzoate 3-monooxygenase activity"/>
    <property type="evidence" value="ECO:0007669"/>
    <property type="project" value="UniProtKB-EC"/>
</dbReference>
<dbReference type="Gene3D" id="3.50.50.60">
    <property type="entry name" value="FAD/NAD(P)-binding domain"/>
    <property type="match status" value="1"/>
</dbReference>
<dbReference type="SUPFAM" id="SSF54373">
    <property type="entry name" value="FAD-linked reductases, C-terminal domain"/>
    <property type="match status" value="1"/>
</dbReference>
<evidence type="ECO:0000313" key="4">
    <source>
        <dbReference type="EMBL" id="PDH33843.1"/>
    </source>
</evidence>
<comment type="caution">
    <text evidence="4">The sequence shown here is derived from an EMBL/GenBank/DDBJ whole genome shotgun (WGS) entry which is preliminary data.</text>
</comment>
<name>A0A2A5WC04_9GAMM</name>
<feature type="domain" description="FAD-binding" evidence="3">
    <location>
        <begin position="3"/>
        <end position="341"/>
    </location>
</feature>
<dbReference type="Pfam" id="PF01494">
    <property type="entry name" value="FAD_binding_3"/>
    <property type="match status" value="1"/>
</dbReference>
<dbReference type="PANTHER" id="PTHR43004:SF3">
    <property type="entry name" value="P-HYDROXYBENZOATE HYDROXYLASE"/>
    <property type="match status" value="1"/>
</dbReference>
<accession>A0A2A5WC04</accession>
<keyword evidence="4" id="KW-0560">Oxidoreductase</keyword>
<gene>
    <name evidence="4" type="ORF">CNF02_07390</name>
</gene>
<dbReference type="InterPro" id="IPR036188">
    <property type="entry name" value="FAD/NAD-bd_sf"/>
</dbReference>
<evidence type="ECO:0000313" key="5">
    <source>
        <dbReference type="Proteomes" id="UP000219329"/>
    </source>
</evidence>
<keyword evidence="4" id="KW-0503">Monooxygenase</keyword>
<dbReference type="EC" id="1.14.13.2" evidence="4"/>
<evidence type="ECO:0000256" key="1">
    <source>
        <dbReference type="ARBA" id="ARBA00022630"/>
    </source>
</evidence>
<dbReference type="PRINTS" id="PR00420">
    <property type="entry name" value="RNGMNOXGNASE"/>
</dbReference>
<dbReference type="InterPro" id="IPR050641">
    <property type="entry name" value="RIFMO-like"/>
</dbReference>
<reference evidence="4 5" key="1">
    <citation type="submission" date="2017-08" db="EMBL/GenBank/DDBJ databases">
        <title>Fine stratification of microbial communities through a metagenomic profile of the photic zone.</title>
        <authorList>
            <person name="Haro-Moreno J.M."/>
            <person name="Lopez-Perez M."/>
            <person name="De La Torre J."/>
            <person name="Picazo A."/>
            <person name="Camacho A."/>
            <person name="Rodriguez-Valera F."/>
        </authorList>
    </citation>
    <scope>NUCLEOTIDE SEQUENCE [LARGE SCALE GENOMIC DNA]</scope>
    <source>
        <strain evidence="4">MED-G28</strain>
    </source>
</reference>
<dbReference type="AlphaFoldDB" id="A0A2A5WC04"/>
<protein>
    <submittedName>
        <fullName evidence="4">4-hydroxybenzoate 3-monooxygenase</fullName>
        <ecNumber evidence="4">1.14.13.2</ecNumber>
    </submittedName>
</protein>
<evidence type="ECO:0000259" key="3">
    <source>
        <dbReference type="Pfam" id="PF01494"/>
    </source>
</evidence>
<keyword evidence="1" id="KW-0285">Flavoprotein</keyword>
<proteinExistence type="predicted"/>
<dbReference type="Gene3D" id="3.30.9.10">
    <property type="entry name" value="D-Amino Acid Oxidase, subunit A, domain 2"/>
    <property type="match status" value="1"/>
</dbReference>
<dbReference type="EMBL" id="NTJZ01000006">
    <property type="protein sequence ID" value="PDH33843.1"/>
    <property type="molecule type" value="Genomic_DNA"/>
</dbReference>
<dbReference type="InterPro" id="IPR002938">
    <property type="entry name" value="FAD-bd"/>
</dbReference>
<dbReference type="SUPFAM" id="SSF51905">
    <property type="entry name" value="FAD/NAD(P)-binding domain"/>
    <property type="match status" value="1"/>
</dbReference>
<dbReference type="PANTHER" id="PTHR43004">
    <property type="entry name" value="TRK SYSTEM POTASSIUM UPTAKE PROTEIN"/>
    <property type="match status" value="1"/>
</dbReference>
<dbReference type="Proteomes" id="UP000219329">
    <property type="component" value="Unassembled WGS sequence"/>
</dbReference>
<dbReference type="NCBIfam" id="NF006091">
    <property type="entry name" value="PRK08243.1"/>
    <property type="match status" value="1"/>
</dbReference>
<organism evidence="4 5">
    <name type="scientific">OM182 bacterium MED-G28</name>
    <dbReference type="NCBI Taxonomy" id="1986256"/>
    <lineage>
        <taxon>Bacteria</taxon>
        <taxon>Pseudomonadati</taxon>
        <taxon>Pseudomonadota</taxon>
        <taxon>Gammaproteobacteria</taxon>
        <taxon>OMG group</taxon>
        <taxon>OM182 clade</taxon>
    </lineage>
</organism>
<evidence type="ECO:0000256" key="2">
    <source>
        <dbReference type="ARBA" id="ARBA00022827"/>
    </source>
</evidence>
<keyword evidence="2" id="KW-0274">FAD</keyword>